<comment type="pathway">
    <text evidence="10">Amino-acid biosynthesis; L-arginine biosynthesis; L-ornithine and N-acetyl-L-glutamate from L-glutamate and N(2)-acetyl-L-ornithine (cyclic): step 1/1.</text>
</comment>
<dbReference type="InterPro" id="IPR042195">
    <property type="entry name" value="ArgJ_beta_C"/>
</dbReference>
<dbReference type="Pfam" id="PF01960">
    <property type="entry name" value="ArgJ"/>
    <property type="match status" value="1"/>
</dbReference>
<feature type="site" description="Involved in the stabilization of negative charge on the oxyanion by the formation of the oxyanion hole" evidence="10">
    <location>
        <position position="114"/>
    </location>
</feature>
<dbReference type="InterPro" id="IPR002813">
    <property type="entry name" value="Arg_biosynth_ArgJ"/>
</dbReference>
<comment type="catalytic activity">
    <reaction evidence="10">
        <text>N(2)-acetyl-L-ornithine + L-glutamate = N-acetyl-L-glutamate + L-ornithine</text>
        <dbReference type="Rhea" id="RHEA:15349"/>
        <dbReference type="ChEBI" id="CHEBI:29985"/>
        <dbReference type="ChEBI" id="CHEBI:44337"/>
        <dbReference type="ChEBI" id="CHEBI:46911"/>
        <dbReference type="ChEBI" id="CHEBI:57805"/>
        <dbReference type="EC" id="2.3.1.35"/>
    </reaction>
</comment>
<sequence>MTVTDQIPLPRGFRVAGVACGIKSDPGKLDLALFVSETPCAAAGVFTQNLVHGAPVKVSRERVPAATARAVVINSGNSNACTGERGMDDAERMTELVAAELGCESQSVLVCSTGVIGHFLPFEKIAAGIPQVAAQLQPESASLVQAAQAIMTTDTFHKLATRTIMVGETEVTVTGVAKGAAMIGPNMATMLSVIMTDAALSPETTDAMLRHAVDRSFNCISVEGHTSTSDTVILLANAAAGGAMDETAGDALQQAFDEVAAELAQLIIRDAEGADHIITIDVAGLATREDAFRIAKTVADSVLVKTAVTGADPNWGRIVSAVGYAGVTLREEDITLRLNDTLLYEQGSPVSYDEAAVSQSMRDNREVHIDLICGSGESAVRYWTSDLTAEYVRLNSEYTT</sequence>
<keyword evidence="8 10" id="KW-0068">Autocatalytic cleavage</keyword>
<feature type="binding site" evidence="10">
    <location>
        <position position="272"/>
    </location>
    <ligand>
        <name>substrate</name>
    </ligand>
</feature>
<gene>
    <name evidence="10 11" type="primary">argJ</name>
    <name evidence="11" type="ORF">Mal52_40710</name>
</gene>
<dbReference type="InterPro" id="IPR016117">
    <property type="entry name" value="ArgJ-like_dom_sf"/>
</dbReference>
<feature type="binding site" evidence="10">
    <location>
        <position position="395"/>
    </location>
    <ligand>
        <name>substrate</name>
    </ligand>
</feature>
<proteinExistence type="inferred from homology"/>
<keyword evidence="6 10" id="KW-0028">Amino-acid biosynthesis</keyword>
<accession>A0A517ZSW2</accession>
<evidence type="ECO:0000313" key="11">
    <source>
        <dbReference type="EMBL" id="QDU45577.1"/>
    </source>
</evidence>
<dbReference type="SUPFAM" id="SSF56266">
    <property type="entry name" value="DmpA/ArgJ-like"/>
    <property type="match status" value="1"/>
</dbReference>
<keyword evidence="10" id="KW-0511">Multifunctional enzyme</keyword>
<dbReference type="EC" id="2.3.1.35" evidence="10"/>
<keyword evidence="7 10" id="KW-0808">Transferase</keyword>
<comment type="catalytic activity">
    <reaction evidence="10">
        <text>L-glutamate + acetyl-CoA = N-acetyl-L-glutamate + CoA + H(+)</text>
        <dbReference type="Rhea" id="RHEA:24292"/>
        <dbReference type="ChEBI" id="CHEBI:15378"/>
        <dbReference type="ChEBI" id="CHEBI:29985"/>
        <dbReference type="ChEBI" id="CHEBI:44337"/>
        <dbReference type="ChEBI" id="CHEBI:57287"/>
        <dbReference type="ChEBI" id="CHEBI:57288"/>
        <dbReference type="EC" id="2.3.1.1"/>
    </reaction>
</comment>
<evidence type="ECO:0000256" key="10">
    <source>
        <dbReference type="HAMAP-Rule" id="MF_01106"/>
    </source>
</evidence>
<dbReference type="NCBIfam" id="NF003802">
    <property type="entry name" value="PRK05388.1"/>
    <property type="match status" value="1"/>
</dbReference>
<protein>
    <recommendedName>
        <fullName evidence="10">Arginine biosynthesis bifunctional protein ArgJ</fullName>
    </recommendedName>
    <domain>
        <recommendedName>
            <fullName evidence="10">Glutamate N-acetyltransferase</fullName>
            <ecNumber evidence="10">2.3.1.35</ecNumber>
        </recommendedName>
        <alternativeName>
            <fullName evidence="10">Ornithine acetyltransferase</fullName>
            <shortName evidence="10">OATase</shortName>
        </alternativeName>
        <alternativeName>
            <fullName evidence="10">Ornithine transacetylase</fullName>
        </alternativeName>
    </domain>
    <domain>
        <recommendedName>
            <fullName evidence="10">Amino-acid acetyltransferase</fullName>
            <ecNumber evidence="10">2.3.1.1</ecNumber>
        </recommendedName>
        <alternativeName>
            <fullName evidence="10">N-acetylglutamate synthase</fullName>
            <shortName evidence="10">AGSase</shortName>
        </alternativeName>
    </domain>
    <component>
        <recommendedName>
            <fullName evidence="10">Arginine biosynthesis bifunctional protein ArgJ alpha chain</fullName>
        </recommendedName>
    </component>
    <component>
        <recommendedName>
            <fullName evidence="10">Arginine biosynthesis bifunctional protein ArgJ beta chain</fullName>
        </recommendedName>
    </component>
</protein>
<dbReference type="KEGG" id="sdyn:Mal52_40710"/>
<comment type="similarity">
    <text evidence="2 10">Belongs to the ArgJ family.</text>
</comment>
<dbReference type="NCBIfam" id="TIGR00120">
    <property type="entry name" value="ArgJ"/>
    <property type="match status" value="1"/>
</dbReference>
<dbReference type="GO" id="GO:0004358">
    <property type="term" value="F:L-glutamate N-acetyltransferase activity, acting on acetyl-L-ornithine as donor"/>
    <property type="evidence" value="ECO:0007669"/>
    <property type="project" value="UniProtKB-UniRule"/>
</dbReference>
<dbReference type="GO" id="GO:0005737">
    <property type="term" value="C:cytoplasm"/>
    <property type="evidence" value="ECO:0007669"/>
    <property type="project" value="UniProtKB-SubCell"/>
</dbReference>
<dbReference type="GO" id="GO:0006526">
    <property type="term" value="P:L-arginine biosynthetic process"/>
    <property type="evidence" value="ECO:0007669"/>
    <property type="project" value="UniProtKB-UniRule"/>
</dbReference>
<feature type="binding site" evidence="10">
    <location>
        <position position="189"/>
    </location>
    <ligand>
        <name>substrate</name>
    </ligand>
</feature>
<comment type="function">
    <text evidence="10">Catalyzes two activities which are involved in the cyclic version of arginine biosynthesis: the synthesis of N-acetylglutamate from glutamate and acetyl-CoA as the acetyl donor, and of ornithine by transacetylation between N(2)-acetylornithine and glutamate.</text>
</comment>
<keyword evidence="4 10" id="KW-0963">Cytoplasm</keyword>
<comment type="subcellular location">
    <subcellularLocation>
        <location evidence="1 10">Cytoplasm</location>
    </subcellularLocation>
</comment>
<name>A0A517ZSW2_9PLAN</name>
<feature type="site" description="Involved in the stabilization of negative charge on the oxyanion by the formation of the oxyanion hole" evidence="10">
    <location>
        <position position="113"/>
    </location>
</feature>
<feature type="active site" description="Nucleophile" evidence="10">
    <location>
        <position position="189"/>
    </location>
</feature>
<dbReference type="HAMAP" id="MF_01106">
    <property type="entry name" value="ArgJ"/>
    <property type="match status" value="1"/>
</dbReference>
<comment type="subunit">
    <text evidence="3 10">Heterotetramer of two alpha and two beta chains.</text>
</comment>
<dbReference type="FunFam" id="3.60.70.12:FF:000001">
    <property type="entry name" value="Arginine biosynthesis bifunctional protein ArgJ, chloroplastic"/>
    <property type="match status" value="1"/>
</dbReference>
<evidence type="ECO:0000256" key="5">
    <source>
        <dbReference type="ARBA" id="ARBA00022571"/>
    </source>
</evidence>
<evidence type="ECO:0000256" key="9">
    <source>
        <dbReference type="ARBA" id="ARBA00023315"/>
    </source>
</evidence>
<evidence type="ECO:0000313" key="12">
    <source>
        <dbReference type="Proteomes" id="UP000319383"/>
    </source>
</evidence>
<dbReference type="EC" id="2.3.1.1" evidence="10"/>
<feature type="site" description="Cleavage; by autolysis" evidence="10">
    <location>
        <begin position="188"/>
        <end position="189"/>
    </location>
</feature>
<dbReference type="Gene3D" id="3.10.20.340">
    <property type="entry name" value="ArgJ beta chain, C-terminal domain"/>
    <property type="match status" value="1"/>
</dbReference>
<dbReference type="GO" id="GO:0006592">
    <property type="term" value="P:ornithine biosynthetic process"/>
    <property type="evidence" value="ECO:0007669"/>
    <property type="project" value="TreeGrafter"/>
</dbReference>
<dbReference type="CDD" id="cd02152">
    <property type="entry name" value="OAT"/>
    <property type="match status" value="1"/>
</dbReference>
<feature type="binding site" evidence="10">
    <location>
        <position position="178"/>
    </location>
    <ligand>
        <name>substrate</name>
    </ligand>
</feature>
<feature type="chain" id="PRO_5023282297" description="Arginine biosynthesis bifunctional protein ArgJ beta chain" evidence="10">
    <location>
        <begin position="189"/>
        <end position="400"/>
    </location>
</feature>
<reference evidence="11 12" key="1">
    <citation type="submission" date="2019-02" db="EMBL/GenBank/DDBJ databases">
        <title>Deep-cultivation of Planctomycetes and their phenomic and genomic characterization uncovers novel biology.</title>
        <authorList>
            <person name="Wiegand S."/>
            <person name="Jogler M."/>
            <person name="Boedeker C."/>
            <person name="Pinto D."/>
            <person name="Vollmers J."/>
            <person name="Rivas-Marin E."/>
            <person name="Kohn T."/>
            <person name="Peeters S.H."/>
            <person name="Heuer A."/>
            <person name="Rast P."/>
            <person name="Oberbeckmann S."/>
            <person name="Bunk B."/>
            <person name="Jeske O."/>
            <person name="Meyerdierks A."/>
            <person name="Storesund J.E."/>
            <person name="Kallscheuer N."/>
            <person name="Luecker S."/>
            <person name="Lage O.M."/>
            <person name="Pohl T."/>
            <person name="Merkel B.J."/>
            <person name="Hornburger P."/>
            <person name="Mueller R.-W."/>
            <person name="Bruemmer F."/>
            <person name="Labrenz M."/>
            <person name="Spormann A.M."/>
            <person name="Op den Camp H."/>
            <person name="Overmann J."/>
            <person name="Amann R."/>
            <person name="Jetten M.S.M."/>
            <person name="Mascher T."/>
            <person name="Medema M.H."/>
            <person name="Devos D.P."/>
            <person name="Kaster A.-K."/>
            <person name="Ovreas L."/>
            <person name="Rohde M."/>
            <person name="Galperin M.Y."/>
            <person name="Jogler C."/>
        </authorList>
    </citation>
    <scope>NUCLEOTIDE SEQUENCE [LARGE SCALE GENOMIC DNA]</scope>
    <source>
        <strain evidence="11 12">Mal52</strain>
    </source>
</reference>
<dbReference type="Proteomes" id="UP000319383">
    <property type="component" value="Chromosome"/>
</dbReference>
<dbReference type="EMBL" id="CP036276">
    <property type="protein sequence ID" value="QDU45577.1"/>
    <property type="molecule type" value="Genomic_DNA"/>
</dbReference>
<dbReference type="UniPathway" id="UPA00068">
    <property type="reaction ID" value="UER00106"/>
</dbReference>
<evidence type="ECO:0000256" key="4">
    <source>
        <dbReference type="ARBA" id="ARBA00022490"/>
    </source>
</evidence>
<keyword evidence="9 10" id="KW-0012">Acyltransferase</keyword>
<dbReference type="Gene3D" id="3.60.70.12">
    <property type="entry name" value="L-amino peptidase D-ALA esterase/amidase"/>
    <property type="match status" value="1"/>
</dbReference>
<evidence type="ECO:0000256" key="6">
    <source>
        <dbReference type="ARBA" id="ARBA00022605"/>
    </source>
</evidence>
<keyword evidence="5 10" id="KW-0055">Arginine biosynthesis</keyword>
<dbReference type="GO" id="GO:0004042">
    <property type="term" value="F:L-glutamate N-acetyltransferase activity"/>
    <property type="evidence" value="ECO:0007669"/>
    <property type="project" value="UniProtKB-UniRule"/>
</dbReference>
<dbReference type="PANTHER" id="PTHR23100">
    <property type="entry name" value="ARGININE BIOSYNTHESIS BIFUNCTIONAL PROTEIN ARGJ"/>
    <property type="match status" value="1"/>
</dbReference>
<evidence type="ECO:0000256" key="3">
    <source>
        <dbReference type="ARBA" id="ARBA00011475"/>
    </source>
</evidence>
<evidence type="ECO:0000256" key="8">
    <source>
        <dbReference type="ARBA" id="ARBA00022813"/>
    </source>
</evidence>
<evidence type="ECO:0000256" key="7">
    <source>
        <dbReference type="ARBA" id="ARBA00022679"/>
    </source>
</evidence>
<dbReference type="PANTHER" id="PTHR23100:SF0">
    <property type="entry name" value="ARGININE BIOSYNTHESIS BIFUNCTIONAL PROTEIN ARGJ, MITOCHONDRIAL"/>
    <property type="match status" value="1"/>
</dbReference>
<feature type="chain" id="PRO_5023282296" description="Arginine biosynthesis bifunctional protein ArgJ alpha chain" evidence="10">
    <location>
        <begin position="1"/>
        <end position="188"/>
    </location>
</feature>
<dbReference type="FunFam" id="3.10.20.340:FF:000003">
    <property type="entry name" value="Arginine biosynthesis bifunctional protein ArgJ"/>
    <property type="match status" value="1"/>
</dbReference>
<organism evidence="11 12">
    <name type="scientific">Symmachiella dynata</name>
    <dbReference type="NCBI Taxonomy" id="2527995"/>
    <lineage>
        <taxon>Bacteria</taxon>
        <taxon>Pseudomonadati</taxon>
        <taxon>Planctomycetota</taxon>
        <taxon>Planctomycetia</taxon>
        <taxon>Planctomycetales</taxon>
        <taxon>Planctomycetaceae</taxon>
        <taxon>Symmachiella</taxon>
    </lineage>
</organism>
<feature type="binding site" evidence="10">
    <location>
        <position position="152"/>
    </location>
    <ligand>
        <name>substrate</name>
    </ligand>
</feature>
<dbReference type="AlphaFoldDB" id="A0A517ZSW2"/>
<keyword evidence="12" id="KW-1185">Reference proteome</keyword>
<evidence type="ECO:0000256" key="2">
    <source>
        <dbReference type="ARBA" id="ARBA00006774"/>
    </source>
</evidence>
<evidence type="ECO:0000256" key="1">
    <source>
        <dbReference type="ARBA" id="ARBA00004496"/>
    </source>
</evidence>
<feature type="binding site" evidence="10">
    <location>
        <position position="400"/>
    </location>
    <ligand>
        <name>substrate</name>
    </ligand>
</feature>
<comment type="pathway">
    <text evidence="10">Amino-acid biosynthesis; L-arginine biosynthesis; N(2)-acetyl-L-ornithine from L-glutamate: step 1/4.</text>
</comment>